<dbReference type="RefSeq" id="WP_354471266.1">
    <property type="nucleotide sequence ID" value="NZ_JBEPSB010000004.1"/>
</dbReference>
<keyword evidence="3 6" id="KW-0732">Signal</keyword>
<dbReference type="InterPro" id="IPR008256">
    <property type="entry name" value="Peptidase_S1B"/>
</dbReference>
<keyword evidence="8" id="KW-1185">Reference proteome</keyword>
<protein>
    <recommendedName>
        <fullName evidence="6">Serine protease</fullName>
        <ecNumber evidence="6">3.4.21.-</ecNumber>
    </recommendedName>
</protein>
<dbReference type="EC" id="3.4.21.-" evidence="6"/>
<keyword evidence="2 6" id="KW-0645">Protease</keyword>
<feature type="signal peptide" evidence="6">
    <location>
        <begin position="1"/>
        <end position="23"/>
    </location>
</feature>
<comment type="similarity">
    <text evidence="1 6">Belongs to the peptidase S1B family.</text>
</comment>
<dbReference type="PRINTS" id="PR01774">
    <property type="entry name" value="EXFOLTOXIN"/>
</dbReference>
<evidence type="ECO:0000256" key="4">
    <source>
        <dbReference type="ARBA" id="ARBA00022801"/>
    </source>
</evidence>
<dbReference type="EMBL" id="JBEPSB010000004">
    <property type="protein sequence ID" value="MET4560135.1"/>
    <property type="molecule type" value="Genomic_DNA"/>
</dbReference>
<keyword evidence="4 6" id="KW-0378">Hydrolase</keyword>
<dbReference type="Proteomes" id="UP001549363">
    <property type="component" value="Unassembled WGS sequence"/>
</dbReference>
<proteinExistence type="inferred from homology"/>
<dbReference type="Pfam" id="PF13365">
    <property type="entry name" value="Trypsin_2"/>
    <property type="match status" value="1"/>
</dbReference>
<organism evidence="7 8">
    <name type="scientific">Lysinibacillus parviboronicapiens</name>
    <dbReference type="NCBI Taxonomy" id="436516"/>
    <lineage>
        <taxon>Bacteria</taxon>
        <taxon>Bacillati</taxon>
        <taxon>Bacillota</taxon>
        <taxon>Bacilli</taxon>
        <taxon>Bacillales</taxon>
        <taxon>Bacillaceae</taxon>
        <taxon>Lysinibacillus</taxon>
    </lineage>
</organism>
<feature type="chain" id="PRO_5044999905" description="Serine protease" evidence="6">
    <location>
        <begin position="24"/>
        <end position="341"/>
    </location>
</feature>
<dbReference type="SUPFAM" id="SSF50494">
    <property type="entry name" value="Trypsin-like serine proteases"/>
    <property type="match status" value="1"/>
</dbReference>
<keyword evidence="5 6" id="KW-0720">Serine protease</keyword>
<comment type="caution">
    <text evidence="7">The sequence shown here is derived from an EMBL/GenBank/DDBJ whole genome shotgun (WGS) entry which is preliminary data.</text>
</comment>
<evidence type="ECO:0000256" key="6">
    <source>
        <dbReference type="RuleBase" id="RU004296"/>
    </source>
</evidence>
<accession>A0ABV2PGU3</accession>
<evidence type="ECO:0000313" key="8">
    <source>
        <dbReference type="Proteomes" id="UP001549363"/>
    </source>
</evidence>
<dbReference type="Gene3D" id="2.40.10.10">
    <property type="entry name" value="Trypsin-like serine proteases"/>
    <property type="match status" value="2"/>
</dbReference>
<reference evidence="7 8" key="1">
    <citation type="submission" date="2024-06" db="EMBL/GenBank/DDBJ databases">
        <title>Sorghum-associated microbial communities from plants grown in Nebraska, USA.</title>
        <authorList>
            <person name="Schachtman D."/>
        </authorList>
    </citation>
    <scope>NUCLEOTIDE SEQUENCE [LARGE SCALE GENOMIC DNA]</scope>
    <source>
        <strain evidence="7 8">736</strain>
    </source>
</reference>
<evidence type="ECO:0000256" key="1">
    <source>
        <dbReference type="ARBA" id="ARBA00008764"/>
    </source>
</evidence>
<dbReference type="PANTHER" id="PTHR15462">
    <property type="entry name" value="SERINE PROTEASE"/>
    <property type="match status" value="1"/>
</dbReference>
<name>A0ABV2PGU3_9BACI</name>
<dbReference type="InterPro" id="IPR008353">
    <property type="entry name" value="Peptidase_S1B_tx"/>
</dbReference>
<dbReference type="PANTHER" id="PTHR15462:SF8">
    <property type="entry name" value="SERINE PROTEASE"/>
    <property type="match status" value="1"/>
</dbReference>
<evidence type="ECO:0000256" key="3">
    <source>
        <dbReference type="ARBA" id="ARBA00022729"/>
    </source>
</evidence>
<dbReference type="InterPro" id="IPR050966">
    <property type="entry name" value="Glutamyl_endopeptidase"/>
</dbReference>
<dbReference type="GO" id="GO:0016787">
    <property type="term" value="F:hydrolase activity"/>
    <property type="evidence" value="ECO:0007669"/>
    <property type="project" value="UniProtKB-KW"/>
</dbReference>
<evidence type="ECO:0000256" key="2">
    <source>
        <dbReference type="ARBA" id="ARBA00022670"/>
    </source>
</evidence>
<evidence type="ECO:0000256" key="5">
    <source>
        <dbReference type="ARBA" id="ARBA00022825"/>
    </source>
</evidence>
<dbReference type="InterPro" id="IPR043504">
    <property type="entry name" value="Peptidase_S1_PA_chymotrypsin"/>
</dbReference>
<sequence>MKKNTFKFFFMLIFLLVPMHVFAEGSLGNFSFDASQVSHPYDMINSKGEVIKYEEYSNDNAQFNDEIPSVEGTGEISPVQIDSLIENHSYIDITPPPVIINDDSIASAPILITPRIVIGDDSREKVENTKEFPYSAITYIELEWPDGTSGSCTGTLIGKNKVLTNGHCVIDPKTKDSITSAKVYPGVNNSVGLFGSYNVNDYAVAANWATTGSSSEDFAVLVLDVSKDNKQAGDVAGTLGIRQVNTLLNQNIDIFGYPGDLMQASGEISQFGMGGYITREDASVAFYTIDTAPGQSGSALINRDNQIVGVHRGSFVINGNPMNGGPKMNTYMFNFVSKALE</sequence>
<dbReference type="InterPro" id="IPR009003">
    <property type="entry name" value="Peptidase_S1_PA"/>
</dbReference>
<gene>
    <name evidence="7" type="ORF">ABIA69_001279</name>
</gene>
<dbReference type="PRINTS" id="PR00839">
    <property type="entry name" value="V8PROTEASE"/>
</dbReference>
<evidence type="ECO:0000313" key="7">
    <source>
        <dbReference type="EMBL" id="MET4560135.1"/>
    </source>
</evidence>